<evidence type="ECO:0000256" key="2">
    <source>
        <dbReference type="ARBA" id="ARBA00022598"/>
    </source>
</evidence>
<comment type="similarity">
    <text evidence="7">Belongs to the QueC family.</text>
</comment>
<reference evidence="10 11" key="1">
    <citation type="journal article" date="2016" name="Nat. Commun.">
        <title>Thousands of microbial genomes shed light on interconnected biogeochemical processes in an aquifer system.</title>
        <authorList>
            <person name="Anantharaman K."/>
            <person name="Brown C.T."/>
            <person name="Hug L.A."/>
            <person name="Sharon I."/>
            <person name="Castelle C.J."/>
            <person name="Probst A.J."/>
            <person name="Thomas B.C."/>
            <person name="Singh A."/>
            <person name="Wilkins M.J."/>
            <person name="Karaoz U."/>
            <person name="Brodie E.L."/>
            <person name="Williams K.H."/>
            <person name="Hubbard S.S."/>
            <person name="Banfield J.F."/>
        </authorList>
    </citation>
    <scope>NUCLEOTIDE SEQUENCE [LARGE SCALE GENOMIC DNA]</scope>
</reference>
<keyword evidence="5" id="KW-0862">Zinc</keyword>
<dbReference type="GO" id="GO:0016874">
    <property type="term" value="F:ligase activity"/>
    <property type="evidence" value="ECO:0007669"/>
    <property type="project" value="UniProtKB-KW"/>
</dbReference>
<dbReference type="InterPro" id="IPR018317">
    <property type="entry name" value="QueC"/>
</dbReference>
<protein>
    <recommendedName>
        <fullName evidence="8">7-cyano-7-deazaguanine synthase</fullName>
        <ecNumber evidence="8">6.3.4.20</ecNumber>
    </recommendedName>
</protein>
<comment type="pathway">
    <text evidence="1">Purine metabolism; 7-cyano-7-deazaguanine biosynthesis.</text>
</comment>
<dbReference type="GO" id="GO:0046872">
    <property type="term" value="F:metal ion binding"/>
    <property type="evidence" value="ECO:0007669"/>
    <property type="project" value="UniProtKB-KW"/>
</dbReference>
<comment type="catalytic activity">
    <reaction evidence="9">
        <text>7-carboxy-7-carbaguanine + NH4(+) + 2 ATP = 7-cyano-7-carbaguanine + 2 AMP + 2 diphosphate + 2 H(+)</text>
        <dbReference type="Rhea" id="RHEA:27982"/>
        <dbReference type="ChEBI" id="CHEBI:15378"/>
        <dbReference type="ChEBI" id="CHEBI:28938"/>
        <dbReference type="ChEBI" id="CHEBI:30616"/>
        <dbReference type="ChEBI" id="CHEBI:33019"/>
        <dbReference type="ChEBI" id="CHEBI:45075"/>
        <dbReference type="ChEBI" id="CHEBI:61036"/>
        <dbReference type="ChEBI" id="CHEBI:456215"/>
        <dbReference type="EC" id="6.3.4.20"/>
    </reaction>
</comment>
<dbReference type="EMBL" id="MEUM01000150">
    <property type="protein sequence ID" value="OGC39127.1"/>
    <property type="molecule type" value="Genomic_DNA"/>
</dbReference>
<organism evidence="10 11">
    <name type="scientific">candidate division WOR-3 bacterium RBG_13_43_14</name>
    <dbReference type="NCBI Taxonomy" id="1802590"/>
    <lineage>
        <taxon>Bacteria</taxon>
        <taxon>Bacteria division WOR-3</taxon>
    </lineage>
</organism>
<evidence type="ECO:0000256" key="9">
    <source>
        <dbReference type="ARBA" id="ARBA00047890"/>
    </source>
</evidence>
<evidence type="ECO:0000256" key="4">
    <source>
        <dbReference type="ARBA" id="ARBA00022741"/>
    </source>
</evidence>
<gene>
    <name evidence="10" type="ORF">A2Y85_02045</name>
</gene>
<dbReference type="NCBIfam" id="TIGR00364">
    <property type="entry name" value="7-cyano-7-deazaguanine synthase QueC"/>
    <property type="match status" value="1"/>
</dbReference>
<comment type="caution">
    <text evidence="10">The sequence shown here is derived from an EMBL/GenBank/DDBJ whole genome shotgun (WGS) entry which is preliminary data.</text>
</comment>
<keyword evidence="3" id="KW-0479">Metal-binding</keyword>
<evidence type="ECO:0000313" key="10">
    <source>
        <dbReference type="EMBL" id="OGC39127.1"/>
    </source>
</evidence>
<dbReference type="PIRSF" id="PIRSF006293">
    <property type="entry name" value="ExsB"/>
    <property type="match status" value="1"/>
</dbReference>
<keyword evidence="6" id="KW-0067">ATP-binding</keyword>
<evidence type="ECO:0000256" key="8">
    <source>
        <dbReference type="ARBA" id="ARBA00039149"/>
    </source>
</evidence>
<dbReference type="Gene3D" id="3.40.50.620">
    <property type="entry name" value="HUPs"/>
    <property type="match status" value="1"/>
</dbReference>
<dbReference type="CDD" id="cd01995">
    <property type="entry name" value="QueC-like"/>
    <property type="match status" value="1"/>
</dbReference>
<evidence type="ECO:0000256" key="3">
    <source>
        <dbReference type="ARBA" id="ARBA00022723"/>
    </source>
</evidence>
<dbReference type="AlphaFoldDB" id="A0A1F4U2N0"/>
<dbReference type="Pfam" id="PF06508">
    <property type="entry name" value="QueC"/>
    <property type="match status" value="1"/>
</dbReference>
<accession>A0A1F4U2N0</accession>
<dbReference type="PANTHER" id="PTHR42914">
    <property type="entry name" value="7-CYANO-7-DEAZAGUANINE SYNTHASE"/>
    <property type="match status" value="1"/>
</dbReference>
<dbReference type="SUPFAM" id="SSF52402">
    <property type="entry name" value="Adenine nucleotide alpha hydrolases-like"/>
    <property type="match status" value="1"/>
</dbReference>
<dbReference type="Proteomes" id="UP000177025">
    <property type="component" value="Unassembled WGS sequence"/>
</dbReference>
<evidence type="ECO:0000256" key="5">
    <source>
        <dbReference type="ARBA" id="ARBA00022833"/>
    </source>
</evidence>
<name>A0A1F4U2N0_UNCW3</name>
<dbReference type="EC" id="6.3.4.20" evidence="8"/>
<keyword evidence="2" id="KW-0436">Ligase</keyword>
<sequence>MKKPNSIILLSGGLDSTVSAAIATRKTKPLFALTFDYGQRAAIMEIKASRKICQILKIKHKIISLPFFKDFKGLRMCNAGKKLKPAHFRTLDQVWIPNRNGLFINIAACYAEHYNASFIVTGFNREEAMEFPDNSIRYIAAVNHSLFYSTRNRVKVISFVADYSKSQIYRIGIKYRAPLKLIYSCYLGGKETCGQCASCRRLLNASSGLEK</sequence>
<evidence type="ECO:0000256" key="6">
    <source>
        <dbReference type="ARBA" id="ARBA00022840"/>
    </source>
</evidence>
<evidence type="ECO:0000313" key="11">
    <source>
        <dbReference type="Proteomes" id="UP000177025"/>
    </source>
</evidence>
<dbReference type="InterPro" id="IPR014729">
    <property type="entry name" value="Rossmann-like_a/b/a_fold"/>
</dbReference>
<keyword evidence="4" id="KW-0547">Nucleotide-binding</keyword>
<evidence type="ECO:0000256" key="7">
    <source>
        <dbReference type="ARBA" id="ARBA00037993"/>
    </source>
</evidence>
<evidence type="ECO:0000256" key="1">
    <source>
        <dbReference type="ARBA" id="ARBA00005061"/>
    </source>
</evidence>
<proteinExistence type="inferred from homology"/>
<dbReference type="GO" id="GO:0005524">
    <property type="term" value="F:ATP binding"/>
    <property type="evidence" value="ECO:0007669"/>
    <property type="project" value="UniProtKB-KW"/>
</dbReference>
<dbReference type="PANTHER" id="PTHR42914:SF1">
    <property type="entry name" value="7-CYANO-7-DEAZAGUANINE SYNTHASE"/>
    <property type="match status" value="1"/>
</dbReference>